<dbReference type="SMART" id="SM00329">
    <property type="entry name" value="BPI2"/>
    <property type="match status" value="1"/>
</dbReference>
<dbReference type="Gene3D" id="3.15.20.10">
    <property type="entry name" value="Bactericidal permeability-increasing protein, domain 2"/>
    <property type="match status" value="1"/>
</dbReference>
<dbReference type="Pfam" id="PF01273">
    <property type="entry name" value="LBP_BPI_CETP"/>
    <property type="match status" value="1"/>
</dbReference>
<name>A0A6J1ANI4_9ROSI</name>
<dbReference type="AlphaFoldDB" id="A0A6J1ANI4"/>
<keyword evidence="5" id="KW-1185">Reference proteome</keyword>
<feature type="signal peptide" evidence="3">
    <location>
        <begin position="1"/>
        <end position="28"/>
    </location>
</feature>
<dbReference type="PANTHER" id="PTHR46801:SF2">
    <property type="entry name" value="LIPOPOLYSACCHARIDE-BINDING PROTEIN"/>
    <property type="match status" value="1"/>
</dbReference>
<dbReference type="InterPro" id="IPR017942">
    <property type="entry name" value="Lipid-bd_serum_glycop_N"/>
</dbReference>
<evidence type="ECO:0000313" key="6">
    <source>
        <dbReference type="RefSeq" id="XP_021288104.1"/>
    </source>
</evidence>
<dbReference type="InterPro" id="IPR045897">
    <property type="entry name" value="BPI/LBP_pln"/>
</dbReference>
<feature type="domain" description="Lipid-binding serum glycoprotein C-terminal" evidence="4">
    <location>
        <begin position="285"/>
        <end position="483"/>
    </location>
</feature>
<dbReference type="SUPFAM" id="SSF55394">
    <property type="entry name" value="Bactericidal permeability-increasing protein, BPI"/>
    <property type="match status" value="2"/>
</dbReference>
<proteinExistence type="inferred from homology"/>
<dbReference type="Pfam" id="PF02886">
    <property type="entry name" value="LBP_BPI_CETP_C"/>
    <property type="match status" value="1"/>
</dbReference>
<keyword evidence="1" id="KW-0325">Glycoprotein</keyword>
<dbReference type="CDD" id="cd00025">
    <property type="entry name" value="BPI1"/>
    <property type="match status" value="1"/>
</dbReference>
<sequence>MNISSNSMAHAIAILFIVFSFLFIPASTLFESEQEGYISAVISNKGLDFAKDLLIEKAVSSMIPLQLSDIEKSVKIPVIGKVQLRLSDIIIYSVDIASSSVETGESGIVLVASGATANLSMDWGYSYKAWVITISDKGTAIVQVHGMVVVLNVALINQEGTLKLLLLDCGCHVEDIYIKVDGGASWLYQGIIDAFQGKIVSAVEDAIVKKIREGIIKLDSLLQSLPKQMQVNGVVALNVTFVDDPVLSNSSVELEINGLFTGADGVSVSNYYYYHKGSQTFLSSTGSAKMVEISLHENVFHSAASVYFKANYMRWIVDKIPDQSLMNTAGWRFIIPRLYEQYPDDDMNLSIAVTSPPIIRITDHDVDTTIYADLVIEVLSSGEVVPVACISLVISASCSAEIHGNNLAGSIRLVNFTSSLKWSNIGNLHMHLVQAVMSTILRTFFMPYLNLHLGKGFPLPLPHGFTLQNAEIILHDSRVTVCSDVSFTDRYDLNNQLPVSWQHALLDVHTKNQLCSLFM</sequence>
<evidence type="ECO:0000256" key="3">
    <source>
        <dbReference type="SAM" id="SignalP"/>
    </source>
</evidence>
<dbReference type="Proteomes" id="UP000504621">
    <property type="component" value="Unplaced"/>
</dbReference>
<dbReference type="GO" id="GO:0008289">
    <property type="term" value="F:lipid binding"/>
    <property type="evidence" value="ECO:0007669"/>
    <property type="project" value="InterPro"/>
</dbReference>
<organism evidence="5 6">
    <name type="scientific">Herrania umbratica</name>
    <dbReference type="NCBI Taxonomy" id="108875"/>
    <lineage>
        <taxon>Eukaryota</taxon>
        <taxon>Viridiplantae</taxon>
        <taxon>Streptophyta</taxon>
        <taxon>Embryophyta</taxon>
        <taxon>Tracheophyta</taxon>
        <taxon>Spermatophyta</taxon>
        <taxon>Magnoliopsida</taxon>
        <taxon>eudicotyledons</taxon>
        <taxon>Gunneridae</taxon>
        <taxon>Pentapetalae</taxon>
        <taxon>rosids</taxon>
        <taxon>malvids</taxon>
        <taxon>Malvales</taxon>
        <taxon>Malvaceae</taxon>
        <taxon>Byttnerioideae</taxon>
        <taxon>Herrania</taxon>
    </lineage>
</organism>
<dbReference type="InterPro" id="IPR001124">
    <property type="entry name" value="Lipid-bd_serum_glycop_C"/>
</dbReference>
<dbReference type="InterPro" id="IPR017943">
    <property type="entry name" value="Bactericidal_perm-incr_a/b_dom"/>
</dbReference>
<dbReference type="RefSeq" id="XP_021288104.1">
    <property type="nucleotide sequence ID" value="XM_021432429.1"/>
</dbReference>
<evidence type="ECO:0000256" key="2">
    <source>
        <dbReference type="ARBA" id="ARBA00060933"/>
    </source>
</evidence>
<protein>
    <submittedName>
        <fullName evidence="6">BPI/LBP family protein At1g04970</fullName>
    </submittedName>
</protein>
<comment type="similarity">
    <text evidence="2">Belongs to the BPI/LBP/Plunc superfamily. BPI/LBP (TC 1.C.40) family.</text>
</comment>
<dbReference type="PIRSF" id="PIRSF002417">
    <property type="entry name" value="Lipid_binding_protein"/>
    <property type="match status" value="1"/>
</dbReference>
<dbReference type="Gene3D" id="3.15.10.10">
    <property type="entry name" value="Bactericidal permeability-increasing protein, domain 1"/>
    <property type="match status" value="1"/>
</dbReference>
<evidence type="ECO:0000256" key="1">
    <source>
        <dbReference type="ARBA" id="ARBA00023180"/>
    </source>
</evidence>
<accession>A0A6J1ANI4</accession>
<dbReference type="InterPro" id="IPR030675">
    <property type="entry name" value="BPI/LBP"/>
</dbReference>
<dbReference type="PANTHER" id="PTHR46801">
    <property type="entry name" value="OS06G0309200 PROTEIN"/>
    <property type="match status" value="1"/>
</dbReference>
<feature type="chain" id="PRO_5026811269" evidence="3">
    <location>
        <begin position="29"/>
        <end position="519"/>
    </location>
</feature>
<dbReference type="GeneID" id="110419405"/>
<keyword evidence="3" id="KW-0732">Signal</keyword>
<gene>
    <name evidence="6" type="primary">LOC110419405</name>
</gene>
<dbReference type="FunFam" id="3.15.10.10:FF:000001">
    <property type="entry name" value="phospholipid transfer protein-like"/>
    <property type="match status" value="1"/>
</dbReference>
<dbReference type="OrthoDB" id="10255543at2759"/>
<evidence type="ECO:0000259" key="4">
    <source>
        <dbReference type="SMART" id="SM00329"/>
    </source>
</evidence>
<dbReference type="CDD" id="cd00026">
    <property type="entry name" value="BPI2"/>
    <property type="match status" value="1"/>
</dbReference>
<reference evidence="6" key="1">
    <citation type="submission" date="2025-08" db="UniProtKB">
        <authorList>
            <consortium name="RefSeq"/>
        </authorList>
    </citation>
    <scope>IDENTIFICATION</scope>
    <source>
        <tissue evidence="6">Leaf</tissue>
    </source>
</reference>
<dbReference type="GO" id="GO:0005615">
    <property type="term" value="C:extracellular space"/>
    <property type="evidence" value="ECO:0007669"/>
    <property type="project" value="InterPro"/>
</dbReference>
<evidence type="ECO:0000313" key="5">
    <source>
        <dbReference type="Proteomes" id="UP000504621"/>
    </source>
</evidence>